<accession>A0A672HSH0</accession>
<feature type="compositionally biased region" description="Pro residues" evidence="4">
    <location>
        <begin position="743"/>
        <end position="759"/>
    </location>
</feature>
<feature type="compositionally biased region" description="Low complexity" evidence="4">
    <location>
        <begin position="733"/>
        <end position="742"/>
    </location>
</feature>
<name>A0A672HSH0_SALFA</name>
<dbReference type="Pfam" id="PF13949">
    <property type="entry name" value="ALIX_LYPXL_bnd"/>
    <property type="match status" value="1"/>
</dbReference>
<feature type="domain" description="BRO1" evidence="5">
    <location>
        <begin position="3"/>
        <end position="391"/>
    </location>
</feature>
<feature type="region of interest" description="Disordered" evidence="4">
    <location>
        <begin position="801"/>
        <end position="838"/>
    </location>
</feature>
<dbReference type="Gene3D" id="1.20.120.560">
    <property type="entry name" value="alix/aip1 in complex with the ypdl late domain"/>
    <property type="match status" value="1"/>
</dbReference>
<dbReference type="FunFam" id="1.25.40.280:FF:000001">
    <property type="entry name" value="programmed cell death 6-interacting protein-like isoform X1"/>
    <property type="match status" value="1"/>
</dbReference>
<evidence type="ECO:0000256" key="3">
    <source>
        <dbReference type="SAM" id="Coils"/>
    </source>
</evidence>
<keyword evidence="7" id="KW-1185">Reference proteome</keyword>
<feature type="coiled-coil region" evidence="3">
    <location>
        <begin position="547"/>
        <end position="574"/>
    </location>
</feature>
<dbReference type="GO" id="GO:0005768">
    <property type="term" value="C:endosome"/>
    <property type="evidence" value="ECO:0007669"/>
    <property type="project" value="TreeGrafter"/>
</dbReference>
<evidence type="ECO:0000313" key="6">
    <source>
        <dbReference type="Ensembl" id="ENSSFAP00005032221.1"/>
    </source>
</evidence>
<dbReference type="CDD" id="cd09235">
    <property type="entry name" value="V_Alix"/>
    <property type="match status" value="1"/>
</dbReference>
<dbReference type="PANTHER" id="PTHR23030">
    <property type="entry name" value="PCD6 INTERACTING PROTEIN-RELATED"/>
    <property type="match status" value="1"/>
</dbReference>
<dbReference type="PANTHER" id="PTHR23030:SF39">
    <property type="entry name" value="PROGRAMMED CELL DEATH 6-INTERACTING PROTEIN"/>
    <property type="match status" value="1"/>
</dbReference>
<dbReference type="Gene3D" id="1.25.40.280">
    <property type="entry name" value="alix/aip1 like domains"/>
    <property type="match status" value="1"/>
</dbReference>
<reference evidence="6" key="3">
    <citation type="submission" date="2025-09" db="UniProtKB">
        <authorList>
            <consortium name="Ensembl"/>
        </authorList>
    </citation>
    <scope>IDENTIFICATION</scope>
</reference>
<dbReference type="Gene3D" id="1.20.140.50">
    <property type="entry name" value="alix/aip1 like domains"/>
    <property type="match status" value="1"/>
</dbReference>
<proteinExistence type="predicted"/>
<feature type="compositionally biased region" description="Pro residues" evidence="4">
    <location>
        <begin position="720"/>
        <end position="732"/>
    </location>
</feature>
<reference evidence="6" key="1">
    <citation type="submission" date="2019-06" db="EMBL/GenBank/DDBJ databases">
        <authorList>
            <consortium name="Wellcome Sanger Institute Data Sharing"/>
        </authorList>
    </citation>
    <scope>NUCLEOTIDE SEQUENCE [LARGE SCALE GENOMIC DNA]</scope>
</reference>
<keyword evidence="3" id="KW-0175">Coiled coil</keyword>
<evidence type="ECO:0000256" key="4">
    <source>
        <dbReference type="SAM" id="MobiDB-lite"/>
    </source>
</evidence>
<feature type="region of interest" description="Disordered" evidence="4">
    <location>
        <begin position="706"/>
        <end position="770"/>
    </location>
</feature>
<gene>
    <name evidence="6" type="primary">pdcd6ip</name>
</gene>
<dbReference type="Pfam" id="PF03097">
    <property type="entry name" value="BRO1"/>
    <property type="match status" value="1"/>
</dbReference>
<dbReference type="Ensembl" id="ENSSFAT00005033369.1">
    <property type="protein sequence ID" value="ENSSFAP00005032221.1"/>
    <property type="gene ID" value="ENSSFAG00005016295.1"/>
</dbReference>
<dbReference type="CDD" id="cd09240">
    <property type="entry name" value="BRO1_Alix"/>
    <property type="match status" value="1"/>
</dbReference>
<dbReference type="SMART" id="SM01041">
    <property type="entry name" value="BRO1"/>
    <property type="match status" value="1"/>
</dbReference>
<evidence type="ECO:0000256" key="2">
    <source>
        <dbReference type="ARBA" id="ARBA00074846"/>
    </source>
</evidence>
<protein>
    <recommendedName>
        <fullName evidence="2">Programmed cell death 6-interacting protein</fullName>
    </recommendedName>
</protein>
<feature type="compositionally biased region" description="Low complexity" evidence="4">
    <location>
        <begin position="760"/>
        <end position="770"/>
    </location>
</feature>
<evidence type="ECO:0000313" key="7">
    <source>
        <dbReference type="Proteomes" id="UP000472267"/>
    </source>
</evidence>
<dbReference type="PROSITE" id="PS51180">
    <property type="entry name" value="BRO1"/>
    <property type="match status" value="1"/>
</dbReference>
<dbReference type="AlphaFoldDB" id="A0A672HSH0"/>
<evidence type="ECO:0000256" key="1">
    <source>
        <dbReference type="ARBA" id="ARBA00004476"/>
    </source>
</evidence>
<dbReference type="InterPro" id="IPR004328">
    <property type="entry name" value="BRO1_dom"/>
</dbReference>
<dbReference type="InterPro" id="IPR025304">
    <property type="entry name" value="ALIX_V_dom"/>
</dbReference>
<comment type="subcellular location">
    <subcellularLocation>
        <location evidence="1">Midbody</location>
        <location evidence="1">Midbody ring</location>
    </subcellularLocation>
</comment>
<reference evidence="6" key="2">
    <citation type="submission" date="2025-08" db="UniProtKB">
        <authorList>
            <consortium name="Ensembl"/>
        </authorList>
    </citation>
    <scope>IDENTIFICATION</scope>
</reference>
<feature type="compositionally biased region" description="Pro residues" evidence="4">
    <location>
        <begin position="813"/>
        <end position="838"/>
    </location>
</feature>
<evidence type="ECO:0000259" key="5">
    <source>
        <dbReference type="PROSITE" id="PS51180"/>
    </source>
</evidence>
<dbReference type="Proteomes" id="UP000472267">
    <property type="component" value="Chromosome 22"/>
</dbReference>
<dbReference type="GO" id="GO:0090543">
    <property type="term" value="C:Flemming body"/>
    <property type="evidence" value="ECO:0007669"/>
    <property type="project" value="UniProtKB-SubCell"/>
</dbReference>
<organism evidence="6 7">
    <name type="scientific">Salarias fasciatus</name>
    <name type="common">Jewelled blenny</name>
    <name type="synonym">Blennius fasciatus</name>
    <dbReference type="NCBI Taxonomy" id="181472"/>
    <lineage>
        <taxon>Eukaryota</taxon>
        <taxon>Metazoa</taxon>
        <taxon>Chordata</taxon>
        <taxon>Craniata</taxon>
        <taxon>Vertebrata</taxon>
        <taxon>Euteleostomi</taxon>
        <taxon>Actinopterygii</taxon>
        <taxon>Neopterygii</taxon>
        <taxon>Teleostei</taxon>
        <taxon>Neoteleostei</taxon>
        <taxon>Acanthomorphata</taxon>
        <taxon>Ovalentaria</taxon>
        <taxon>Blenniimorphae</taxon>
        <taxon>Blenniiformes</taxon>
        <taxon>Blennioidei</taxon>
        <taxon>Blenniidae</taxon>
        <taxon>Salariinae</taxon>
        <taxon>Salarias</taxon>
    </lineage>
</organism>
<sequence>MATFISVPLKKSSEVDLVKPLSKFVTATYPAGEEQTEYIRAVEELNKLRKNALGRPLDKHESSLEIVLRWEKNSSINQLCLTFTWKDAFDKGSLFGGSVKLALASLGYEKTCVLFNAAALASQIASEQNLDNDEGLKTAAKYYQLASGAFSHIKDTVLSALNREPTMDISPETVGTLSLIMLAQAQEVFFLKATSDKMKDAVIAKLANQAADFYSDAFKQCQYKDNLPKYFYFQEVLPVLAAKHCIMQANAELHQSVLAKQKKRFGEEIARLQHAAELVKTVASRYDEYVSVKDLTDRINRSLTAAKKDNDFIYHDRVPEVKDLEHIGKAALVKATAITPPLSQKFTDVFEKMVPMAVQQSMGVYGQRKAETVNRLVGTMREATNLCNGVLASLNLPAALEDLSGDSIPQSIAEKARSIVQQGGLQSIEQLIKDLPELLTRNREILDESLKMLDDEETTDNELRSKFNQRWNRTPSGDLYKPLRTEGANFRSVLDKAVQADQVVRDRYNTHCDMIALLCKPESELNAAIPSANPTKTLQGSEVVSVLRAQLAQLDELKKERETLEGEIKGVTFDMSTVFLTALAQDGAINEEQLSMAQLDQLYSAYNQRVQASLRTQEQVLGQVQTSHQEFSSLKQSNTEANQREEVLKKLAAAHDSYVEISSNLREGTKFYNDLTEILLKFQNKCSDIVFARKTERDELLKYVHSSNQPPQQPQQNQPKPQPPARPPPPAFTPQAASSTPTNAPPAGTPTNNPPPMVPPSQAQGPPYPSYQGYPGSVFFQMPMGYNPYASYGQYNMPYMQYQGAPGQGGYPGAPPAGQPQPYPGYPPQPQQPYYPQQ</sequence>
<dbReference type="InterPro" id="IPR038499">
    <property type="entry name" value="BRO1_sf"/>
</dbReference>
<dbReference type="GO" id="GO:0000281">
    <property type="term" value="P:mitotic cytokinesis"/>
    <property type="evidence" value="ECO:0007669"/>
    <property type="project" value="TreeGrafter"/>
</dbReference>